<dbReference type="STRING" id="1121022.GCA_000376105_03497"/>
<comment type="caution">
    <text evidence="2">The sequence shown here is derived from an EMBL/GenBank/DDBJ whole genome shotgun (WGS) entry which is preliminary data.</text>
</comment>
<dbReference type="AlphaFoldDB" id="V4PLT0"/>
<sequence>MPNSEIEPKTDLSPAELLASVRASQAIMADGFSRHSWTYDLTYSALAAVMVGGYGLPLPYPFLIEGLALAGLVVLAKLWARKHGIWISGLTPKRARWAAIGIGAAMLPLLFITVWAARLHNAPLVPYLAGGLSFIVALAGARLWRYLLRREVGLQG</sequence>
<keyword evidence="3" id="KW-1185">Reference proteome</keyword>
<keyword evidence="1" id="KW-0472">Membrane</keyword>
<evidence type="ECO:0000256" key="1">
    <source>
        <dbReference type="SAM" id="Phobius"/>
    </source>
</evidence>
<reference evidence="2 3" key="1">
    <citation type="journal article" date="2014" name="Nature">
        <title>Sequential evolution of bacterial morphology by co-option of a developmental regulator.</title>
        <authorList>
            <person name="Jiang C."/>
            <person name="Brown P.J."/>
            <person name="Ducret A."/>
            <person name="Brun Y.V."/>
        </authorList>
    </citation>
    <scope>NUCLEOTIDE SEQUENCE [LARGE SCALE GENOMIC DNA]</scope>
    <source>
        <strain evidence="2 3">DSM 16100</strain>
    </source>
</reference>
<feature type="transmembrane region" description="Helical" evidence="1">
    <location>
        <begin position="62"/>
        <end position="80"/>
    </location>
</feature>
<dbReference type="eggNOG" id="ENOG5033CBA">
    <property type="taxonomic scope" value="Bacteria"/>
</dbReference>
<proteinExistence type="predicted"/>
<gene>
    <name evidence="2" type="ORF">ABENE_18530</name>
</gene>
<keyword evidence="1" id="KW-1133">Transmembrane helix</keyword>
<accession>V4PLT0</accession>
<evidence type="ECO:0000313" key="2">
    <source>
        <dbReference type="EMBL" id="ESQ86425.1"/>
    </source>
</evidence>
<dbReference type="PATRIC" id="fig|1121022.4.peg.3791"/>
<dbReference type="EMBL" id="AWGB01000056">
    <property type="protein sequence ID" value="ESQ86425.1"/>
    <property type="molecule type" value="Genomic_DNA"/>
</dbReference>
<organism evidence="2 3">
    <name type="scientific">Asticcacaulis benevestitus DSM 16100 = ATCC BAA-896</name>
    <dbReference type="NCBI Taxonomy" id="1121022"/>
    <lineage>
        <taxon>Bacteria</taxon>
        <taxon>Pseudomonadati</taxon>
        <taxon>Pseudomonadota</taxon>
        <taxon>Alphaproteobacteria</taxon>
        <taxon>Caulobacterales</taxon>
        <taxon>Caulobacteraceae</taxon>
        <taxon>Asticcacaulis</taxon>
    </lineage>
</organism>
<feature type="transmembrane region" description="Helical" evidence="1">
    <location>
        <begin position="100"/>
        <end position="118"/>
    </location>
</feature>
<name>V4PLT0_9CAUL</name>
<evidence type="ECO:0008006" key="4">
    <source>
        <dbReference type="Google" id="ProtNLM"/>
    </source>
</evidence>
<protein>
    <recommendedName>
        <fullName evidence="4">Transmembrane protein</fullName>
    </recommendedName>
</protein>
<feature type="transmembrane region" description="Helical" evidence="1">
    <location>
        <begin position="124"/>
        <end position="144"/>
    </location>
</feature>
<dbReference type="Proteomes" id="UP000017837">
    <property type="component" value="Unassembled WGS sequence"/>
</dbReference>
<keyword evidence="1" id="KW-0812">Transmembrane</keyword>
<evidence type="ECO:0000313" key="3">
    <source>
        <dbReference type="Proteomes" id="UP000017837"/>
    </source>
</evidence>